<evidence type="ECO:0000256" key="5">
    <source>
        <dbReference type="ARBA" id="ARBA00022857"/>
    </source>
</evidence>
<dbReference type="PANTHER" id="PTHR43098">
    <property type="entry name" value="L-ORNITHINE N(5)-MONOOXYGENASE-RELATED"/>
    <property type="match status" value="1"/>
</dbReference>
<evidence type="ECO:0000256" key="6">
    <source>
        <dbReference type="ARBA" id="ARBA00023002"/>
    </source>
</evidence>
<keyword evidence="6" id="KW-0560">Oxidoreductase</keyword>
<dbReference type="Pfam" id="PF07992">
    <property type="entry name" value="Pyr_redox_2"/>
    <property type="match status" value="1"/>
</dbReference>
<dbReference type="SUPFAM" id="SSF51905">
    <property type="entry name" value="FAD/NAD(P)-binding domain"/>
    <property type="match status" value="1"/>
</dbReference>
<evidence type="ECO:0000256" key="1">
    <source>
        <dbReference type="ARBA" id="ARBA00001974"/>
    </source>
</evidence>
<proteinExistence type="inferred from homology"/>
<dbReference type="InterPro" id="IPR023753">
    <property type="entry name" value="FAD/NAD-binding_dom"/>
</dbReference>
<gene>
    <name evidence="9" type="ORF">JL106_02270</name>
</gene>
<dbReference type="AlphaFoldDB" id="A0A939C0J7"/>
<evidence type="ECO:0000313" key="9">
    <source>
        <dbReference type="EMBL" id="MBM9466104.1"/>
    </source>
</evidence>
<dbReference type="EMBL" id="JAERWK010000003">
    <property type="protein sequence ID" value="MBM9466104.1"/>
    <property type="molecule type" value="Genomic_DNA"/>
</dbReference>
<keyword evidence="7" id="KW-0503">Monooxygenase</keyword>
<evidence type="ECO:0000256" key="3">
    <source>
        <dbReference type="ARBA" id="ARBA00022630"/>
    </source>
</evidence>
<name>A0A939C0J7_9ACTN</name>
<reference evidence="9" key="1">
    <citation type="submission" date="2021-01" db="EMBL/GenBank/DDBJ databases">
        <title>YIM 132084 draft genome.</title>
        <authorList>
            <person name="An D."/>
        </authorList>
    </citation>
    <scope>NUCLEOTIDE SEQUENCE</scope>
    <source>
        <strain evidence="9">YIM 132084</strain>
    </source>
</reference>
<keyword evidence="3" id="KW-0285">Flavoprotein</keyword>
<dbReference type="PANTHER" id="PTHR43098:SF3">
    <property type="entry name" value="L-ORNITHINE N(5)-MONOOXYGENASE-RELATED"/>
    <property type="match status" value="1"/>
</dbReference>
<sequence length="545" mass="61374">MASTASSAQPVDHDVVVIGAGFTGMYALHTLRDLDVVCFEAGDGVGGTWYWNRYPGARVDIESMQYSYSFDDDLQQEWRWPEYFSPQADLEAYANHVADRFGLRERIRFSTRVDGLRFDEATDRWHVSVAGGAPVTARSVIAATGALNARNVPDFPGFERYQGEWHHTSAWPRDGVDFTGKRVGVIGTGSTGIQSIPVIAAAADHLTVFQRTPAYTLPAFNRPLDEAHEQDWKTNYRQRRAEMRTNTAASYRTSEVNHGSVFDHTPEQQREILEQAWSMRNGLLFLTTFTDTMTSLEANEVVAEFIRQKIRETVTDPVVAERLSPRTYPVGSKRICMDTGYYETFNRPNVELVDLRETPIVAFTEHGIRTADRDHDLDVVVLATGFDGVTGSFLRLDVTGVDGITLREKWQHRATNYLGLMVAGFPNLFMIHGPGSPGVLSQMISSGEWQVEWVTRLIRELRERGISRIDTTPEAEQGWGAEMDEMAEHTLYQYADSWYVGANIPGKPRQFMIYIGGFDRYTSRCEQVAQDGYEGFVLTPARASV</sequence>
<comment type="caution">
    <text evidence="9">The sequence shown here is derived from an EMBL/GenBank/DDBJ whole genome shotgun (WGS) entry which is preliminary data.</text>
</comment>
<feature type="domain" description="FAD/NAD(P)-binding" evidence="8">
    <location>
        <begin position="13"/>
        <end position="231"/>
    </location>
</feature>
<dbReference type="RefSeq" id="WP_205259059.1">
    <property type="nucleotide sequence ID" value="NZ_JAERWK010000003.1"/>
</dbReference>
<comment type="cofactor">
    <cofactor evidence="1">
        <name>FAD</name>
        <dbReference type="ChEBI" id="CHEBI:57692"/>
    </cofactor>
</comment>
<dbReference type="GO" id="GO:0016709">
    <property type="term" value="F:oxidoreductase activity, acting on paired donors, with incorporation or reduction of molecular oxygen, NAD(P)H as one donor, and incorporation of one atom of oxygen"/>
    <property type="evidence" value="ECO:0007669"/>
    <property type="project" value="UniProtKB-ARBA"/>
</dbReference>
<comment type="similarity">
    <text evidence="2">Belongs to the FAD-binding monooxygenase family.</text>
</comment>
<keyword evidence="5" id="KW-0521">NADP</keyword>
<evidence type="ECO:0000256" key="2">
    <source>
        <dbReference type="ARBA" id="ARBA00010139"/>
    </source>
</evidence>
<dbReference type="InterPro" id="IPR050775">
    <property type="entry name" value="FAD-binding_Monooxygenases"/>
</dbReference>
<organism evidence="9 10">
    <name type="scientific">Nakamurella leprariae</name>
    <dbReference type="NCBI Taxonomy" id="2803911"/>
    <lineage>
        <taxon>Bacteria</taxon>
        <taxon>Bacillati</taxon>
        <taxon>Actinomycetota</taxon>
        <taxon>Actinomycetes</taxon>
        <taxon>Nakamurellales</taxon>
        <taxon>Nakamurellaceae</taxon>
        <taxon>Nakamurella</taxon>
    </lineage>
</organism>
<evidence type="ECO:0000259" key="8">
    <source>
        <dbReference type="Pfam" id="PF07992"/>
    </source>
</evidence>
<accession>A0A939C0J7</accession>
<dbReference type="Proteomes" id="UP000663792">
    <property type="component" value="Unassembled WGS sequence"/>
</dbReference>
<keyword evidence="10" id="KW-1185">Reference proteome</keyword>
<evidence type="ECO:0000256" key="4">
    <source>
        <dbReference type="ARBA" id="ARBA00022827"/>
    </source>
</evidence>
<dbReference type="InterPro" id="IPR036188">
    <property type="entry name" value="FAD/NAD-bd_sf"/>
</dbReference>
<dbReference type="PRINTS" id="PR00411">
    <property type="entry name" value="PNDRDTASEI"/>
</dbReference>
<protein>
    <submittedName>
        <fullName evidence="9">NAD(P)/FAD-dependent oxidoreductase</fullName>
    </submittedName>
</protein>
<evidence type="ECO:0000313" key="10">
    <source>
        <dbReference type="Proteomes" id="UP000663792"/>
    </source>
</evidence>
<keyword evidence="4" id="KW-0274">FAD</keyword>
<dbReference type="Gene3D" id="3.50.50.60">
    <property type="entry name" value="FAD/NAD(P)-binding domain"/>
    <property type="match status" value="2"/>
</dbReference>
<evidence type="ECO:0000256" key="7">
    <source>
        <dbReference type="ARBA" id="ARBA00023033"/>
    </source>
</evidence>